<gene>
    <name evidence="2" type="ORF">LCGC14_2714570</name>
</gene>
<feature type="compositionally biased region" description="Basic and acidic residues" evidence="1">
    <location>
        <begin position="59"/>
        <end position="74"/>
    </location>
</feature>
<protein>
    <submittedName>
        <fullName evidence="2">Uncharacterized protein</fullName>
    </submittedName>
</protein>
<dbReference type="AlphaFoldDB" id="A0A0F8ZBS5"/>
<name>A0A0F8ZBS5_9ZZZZ</name>
<feature type="compositionally biased region" description="Basic and acidic residues" evidence="1">
    <location>
        <begin position="85"/>
        <end position="110"/>
    </location>
</feature>
<reference evidence="2" key="1">
    <citation type="journal article" date="2015" name="Nature">
        <title>Complex archaea that bridge the gap between prokaryotes and eukaryotes.</title>
        <authorList>
            <person name="Spang A."/>
            <person name="Saw J.H."/>
            <person name="Jorgensen S.L."/>
            <person name="Zaremba-Niedzwiedzka K."/>
            <person name="Martijn J."/>
            <person name="Lind A.E."/>
            <person name="van Eijk R."/>
            <person name="Schleper C."/>
            <person name="Guy L."/>
            <person name="Ettema T.J."/>
        </authorList>
    </citation>
    <scope>NUCLEOTIDE SEQUENCE</scope>
</reference>
<evidence type="ECO:0000313" key="2">
    <source>
        <dbReference type="EMBL" id="KKK91277.1"/>
    </source>
</evidence>
<dbReference type="EMBL" id="LAZR01048728">
    <property type="protein sequence ID" value="KKK91277.1"/>
    <property type="molecule type" value="Genomic_DNA"/>
</dbReference>
<proteinExistence type="predicted"/>
<feature type="region of interest" description="Disordered" evidence="1">
    <location>
        <begin position="59"/>
        <end position="110"/>
    </location>
</feature>
<sequence>MFLRWAPGFEGSDIQPTILPAGNTNAMTAAALTNHDPFDTRQLDNTAYHLHPLIYSGGPDKKYDLEVNKPHEFDGDPYASGAGAPKDDSDNPDGELNHYDNIHNHRIEQK</sequence>
<feature type="non-terminal residue" evidence="2">
    <location>
        <position position="1"/>
    </location>
</feature>
<accession>A0A0F8ZBS5</accession>
<organism evidence="2">
    <name type="scientific">marine sediment metagenome</name>
    <dbReference type="NCBI Taxonomy" id="412755"/>
    <lineage>
        <taxon>unclassified sequences</taxon>
        <taxon>metagenomes</taxon>
        <taxon>ecological metagenomes</taxon>
    </lineage>
</organism>
<comment type="caution">
    <text evidence="2">The sequence shown here is derived from an EMBL/GenBank/DDBJ whole genome shotgun (WGS) entry which is preliminary data.</text>
</comment>
<evidence type="ECO:0000256" key="1">
    <source>
        <dbReference type="SAM" id="MobiDB-lite"/>
    </source>
</evidence>